<gene>
    <name evidence="1" type="ORF">AGLY_018088</name>
</gene>
<proteinExistence type="predicted"/>
<protein>
    <submittedName>
        <fullName evidence="1">Uncharacterized protein</fullName>
    </submittedName>
</protein>
<dbReference type="PANTHER" id="PTHR47163:SF3">
    <property type="entry name" value="PROTEIN CBG18017"/>
    <property type="match status" value="1"/>
</dbReference>
<dbReference type="AlphaFoldDB" id="A0A6G0ST45"/>
<dbReference type="EMBL" id="VYZN01002784">
    <property type="protein sequence ID" value="KAE9521489.1"/>
    <property type="molecule type" value="Genomic_DNA"/>
</dbReference>
<dbReference type="InterPro" id="IPR053164">
    <property type="entry name" value="IS1016-like_transposase"/>
</dbReference>
<evidence type="ECO:0000313" key="1">
    <source>
        <dbReference type="EMBL" id="KAE9521489.1"/>
    </source>
</evidence>
<evidence type="ECO:0000313" key="2">
    <source>
        <dbReference type="Proteomes" id="UP000475862"/>
    </source>
</evidence>
<dbReference type="Proteomes" id="UP000475862">
    <property type="component" value="Unassembled WGS sequence"/>
</dbReference>
<dbReference type="PANTHER" id="PTHR47163">
    <property type="entry name" value="DDE_TNP_IS1595 DOMAIN-CONTAINING PROTEIN"/>
    <property type="match status" value="1"/>
</dbReference>
<organism evidence="1 2">
    <name type="scientific">Aphis glycines</name>
    <name type="common">Soybean aphid</name>
    <dbReference type="NCBI Taxonomy" id="307491"/>
    <lineage>
        <taxon>Eukaryota</taxon>
        <taxon>Metazoa</taxon>
        <taxon>Ecdysozoa</taxon>
        <taxon>Arthropoda</taxon>
        <taxon>Hexapoda</taxon>
        <taxon>Insecta</taxon>
        <taxon>Pterygota</taxon>
        <taxon>Neoptera</taxon>
        <taxon>Paraneoptera</taxon>
        <taxon>Hemiptera</taxon>
        <taxon>Sternorrhyncha</taxon>
        <taxon>Aphidomorpha</taxon>
        <taxon>Aphidoidea</taxon>
        <taxon>Aphididae</taxon>
        <taxon>Aphidini</taxon>
        <taxon>Aphis</taxon>
        <taxon>Aphis</taxon>
    </lineage>
</organism>
<accession>A0A6G0ST45</accession>
<keyword evidence="2" id="KW-1185">Reference proteome</keyword>
<comment type="caution">
    <text evidence="1">The sequence shown here is derived from an EMBL/GenBank/DDBJ whole genome shotgun (WGS) entry which is preliminary data.</text>
</comment>
<sequence length="251" mass="29231">MTSIGDLYRHIIYTDDTCVHFLKQKGVLPKQEFCEKINNVSNEVCGDVPKECYKNSRKRDSDGQFVKTKHLRCQTRGCQTYQSIRKKNPFFTYVDINGKCNSGLSLCQIVELVWFWAHGIQVILTMKWIGRSQHTVSDWYNLCRDICVDQFEKCTKMGGVGFVVQIDESLFQGKRKYKRGRLRLGDRQPKEEIVESGSSSSDTDTEITNRNYGVRIQGPWMFGMFCRRDNIVERRLFIVQNKDRATLLPII</sequence>
<dbReference type="OrthoDB" id="6596289at2759"/>
<name>A0A6G0ST45_APHGL</name>
<reference evidence="1 2" key="1">
    <citation type="submission" date="2019-08" db="EMBL/GenBank/DDBJ databases">
        <title>The genome of the soybean aphid Biotype 1, its phylome, world population structure and adaptation to the North American continent.</title>
        <authorList>
            <person name="Giordano R."/>
            <person name="Donthu R.K."/>
            <person name="Hernandez A.G."/>
            <person name="Wright C.L."/>
            <person name="Zimin A.V."/>
        </authorList>
    </citation>
    <scope>NUCLEOTIDE SEQUENCE [LARGE SCALE GENOMIC DNA]</scope>
    <source>
        <tissue evidence="1">Whole aphids</tissue>
    </source>
</reference>